<evidence type="ECO:0000313" key="4">
    <source>
        <dbReference type="Proteomes" id="UP001208570"/>
    </source>
</evidence>
<proteinExistence type="predicted"/>
<dbReference type="Proteomes" id="UP001208570">
    <property type="component" value="Unassembled WGS sequence"/>
</dbReference>
<evidence type="ECO:0000256" key="1">
    <source>
        <dbReference type="ARBA" id="ARBA00023157"/>
    </source>
</evidence>
<evidence type="ECO:0000259" key="2">
    <source>
        <dbReference type="PROSITE" id="PS50041"/>
    </source>
</evidence>
<feature type="domain" description="C-type lectin" evidence="2">
    <location>
        <begin position="160"/>
        <end position="229"/>
    </location>
</feature>
<evidence type="ECO:0000313" key="3">
    <source>
        <dbReference type="EMBL" id="KAK2153460.1"/>
    </source>
</evidence>
<comment type="caution">
    <text evidence="3">The sequence shown here is derived from an EMBL/GenBank/DDBJ whole genome shotgun (WGS) entry which is preliminary data.</text>
</comment>
<protein>
    <recommendedName>
        <fullName evidence="2">C-type lectin domain-containing protein</fullName>
    </recommendedName>
</protein>
<keyword evidence="4" id="KW-1185">Reference proteome</keyword>
<accession>A0AAD9N1N7</accession>
<sequence length="230" mass="26746">MKIKVLVRTNYRYHPEVINFEEMVNDVAEMTPRQTTDYGIERNAIKGCSLIEDQDLLIGGSLSQTKILPTPEHNSSRLCRQYLECLSFSVEWEDDDFGICSIYDGILSKLDLLYALSTTMYMPCPSNFEWDIYTRKCYSFIHLDPANMTIAVKYDLRWSWLGMYRPSSTNDLLDFRYNSNGERIQYALWKNGEPNNKNENKICIVAEVEQGALMWEDVSCEIVTSFICEI</sequence>
<organism evidence="3 4">
    <name type="scientific">Paralvinella palmiformis</name>
    <dbReference type="NCBI Taxonomy" id="53620"/>
    <lineage>
        <taxon>Eukaryota</taxon>
        <taxon>Metazoa</taxon>
        <taxon>Spiralia</taxon>
        <taxon>Lophotrochozoa</taxon>
        <taxon>Annelida</taxon>
        <taxon>Polychaeta</taxon>
        <taxon>Sedentaria</taxon>
        <taxon>Canalipalpata</taxon>
        <taxon>Terebellida</taxon>
        <taxon>Terebelliformia</taxon>
        <taxon>Alvinellidae</taxon>
        <taxon>Paralvinella</taxon>
    </lineage>
</organism>
<reference evidence="3" key="1">
    <citation type="journal article" date="2023" name="Mol. Biol. Evol.">
        <title>Third-Generation Sequencing Reveals the Adaptive Role of the Epigenome in Three Deep-Sea Polychaetes.</title>
        <authorList>
            <person name="Perez M."/>
            <person name="Aroh O."/>
            <person name="Sun Y."/>
            <person name="Lan Y."/>
            <person name="Juniper S.K."/>
            <person name="Young C.R."/>
            <person name="Angers B."/>
            <person name="Qian P.Y."/>
        </authorList>
    </citation>
    <scope>NUCLEOTIDE SEQUENCE</scope>
    <source>
        <strain evidence="3">P08H-3</strain>
    </source>
</reference>
<dbReference type="EMBL" id="JAODUP010000296">
    <property type="protein sequence ID" value="KAK2153460.1"/>
    <property type="molecule type" value="Genomic_DNA"/>
</dbReference>
<dbReference type="InterPro" id="IPR016187">
    <property type="entry name" value="CTDL_fold"/>
</dbReference>
<dbReference type="PROSITE" id="PS00615">
    <property type="entry name" value="C_TYPE_LECTIN_1"/>
    <property type="match status" value="1"/>
</dbReference>
<dbReference type="Pfam" id="PF00059">
    <property type="entry name" value="Lectin_C"/>
    <property type="match status" value="1"/>
</dbReference>
<dbReference type="InterPro" id="IPR001304">
    <property type="entry name" value="C-type_lectin-like"/>
</dbReference>
<dbReference type="Gene3D" id="3.10.100.10">
    <property type="entry name" value="Mannose-Binding Protein A, subunit A"/>
    <property type="match status" value="1"/>
</dbReference>
<dbReference type="AlphaFoldDB" id="A0AAD9N1N7"/>
<name>A0AAD9N1N7_9ANNE</name>
<dbReference type="InterPro" id="IPR016186">
    <property type="entry name" value="C-type_lectin-like/link_sf"/>
</dbReference>
<keyword evidence="1" id="KW-1015">Disulfide bond</keyword>
<gene>
    <name evidence="3" type="ORF">LSH36_296g02007</name>
</gene>
<dbReference type="SUPFAM" id="SSF56436">
    <property type="entry name" value="C-type lectin-like"/>
    <property type="match status" value="1"/>
</dbReference>
<dbReference type="PROSITE" id="PS50041">
    <property type="entry name" value="C_TYPE_LECTIN_2"/>
    <property type="match status" value="1"/>
</dbReference>
<dbReference type="InterPro" id="IPR018378">
    <property type="entry name" value="C-type_lectin_CS"/>
</dbReference>